<evidence type="ECO:0000313" key="2">
    <source>
        <dbReference type="EMBL" id="GGE28919.1"/>
    </source>
</evidence>
<feature type="domain" description="HTH-type transcriptional regulator Rgg C-terminal" evidence="1">
    <location>
        <begin position="2"/>
        <end position="143"/>
    </location>
</feature>
<dbReference type="EMBL" id="BMJN01000009">
    <property type="protein sequence ID" value="GGE28919.1"/>
    <property type="molecule type" value="Genomic_DNA"/>
</dbReference>
<organism evidence="2 3">
    <name type="scientific">Streptococcus himalayensis</name>
    <dbReference type="NCBI Taxonomy" id="1888195"/>
    <lineage>
        <taxon>Bacteria</taxon>
        <taxon>Bacillati</taxon>
        <taxon>Bacillota</taxon>
        <taxon>Bacilli</taxon>
        <taxon>Lactobacillales</taxon>
        <taxon>Streptococcaceae</taxon>
        <taxon>Streptococcus</taxon>
    </lineage>
</organism>
<evidence type="ECO:0000313" key="3">
    <source>
        <dbReference type="Proteomes" id="UP000660801"/>
    </source>
</evidence>
<comment type="caution">
    <text evidence="2">The sequence shown here is derived from an EMBL/GenBank/DDBJ whole genome shotgun (WGS) entry which is preliminary data.</text>
</comment>
<dbReference type="NCBIfam" id="TIGR01716">
    <property type="entry name" value="RGG_Cterm"/>
    <property type="match status" value="1"/>
</dbReference>
<reference evidence="2" key="2">
    <citation type="submission" date="2020-09" db="EMBL/GenBank/DDBJ databases">
        <authorList>
            <person name="Sun Q."/>
            <person name="Zhou Y."/>
        </authorList>
    </citation>
    <scope>NUCLEOTIDE SEQUENCE</scope>
    <source>
        <strain evidence="2">CGMCC 1.15533</strain>
    </source>
</reference>
<dbReference type="PANTHER" id="PTHR37038">
    <property type="entry name" value="TRANSCRIPTIONAL REGULATOR-RELATED"/>
    <property type="match status" value="1"/>
</dbReference>
<dbReference type="InterPro" id="IPR053163">
    <property type="entry name" value="HTH-type_regulator_Rgg"/>
</dbReference>
<sequence length="152" mass="18170">MDFLYNYLFSIEHWGNYELRLFSSCTPFLSPKLYSQYATEMLEHVDTQNALESHSTFIHNILLNGFFLCIEKDNLKLARYFDEKIQEHFYKENETYLRTVYLFAKGMFVYKFEDQTQGKSLMTKALSIFDILACKDSLCYYQEAMKELLTKD</sequence>
<name>A0A917A5S2_9STRE</name>
<gene>
    <name evidence="2" type="ORF">GCM10011510_07710</name>
</gene>
<accession>A0A917A5S2</accession>
<keyword evidence="3" id="KW-1185">Reference proteome</keyword>
<dbReference type="Proteomes" id="UP000660801">
    <property type="component" value="Unassembled WGS sequence"/>
</dbReference>
<reference evidence="2" key="1">
    <citation type="journal article" date="2014" name="Int. J. Syst. Evol. Microbiol.">
        <title>Complete genome sequence of Corynebacterium casei LMG S-19264T (=DSM 44701T), isolated from a smear-ripened cheese.</title>
        <authorList>
            <consortium name="US DOE Joint Genome Institute (JGI-PGF)"/>
            <person name="Walter F."/>
            <person name="Albersmeier A."/>
            <person name="Kalinowski J."/>
            <person name="Ruckert C."/>
        </authorList>
    </citation>
    <scope>NUCLEOTIDE SEQUENCE</scope>
    <source>
        <strain evidence="2">CGMCC 1.15533</strain>
    </source>
</reference>
<protein>
    <recommendedName>
        <fullName evidence="1">HTH-type transcriptional regulator Rgg C-terminal domain-containing protein</fullName>
    </recommendedName>
</protein>
<dbReference type="Pfam" id="PF21259">
    <property type="entry name" value="Rgg_C"/>
    <property type="match status" value="1"/>
</dbReference>
<proteinExistence type="predicted"/>
<dbReference type="AlphaFoldDB" id="A0A917A5S2"/>
<dbReference type="PANTHER" id="PTHR37038:SF12">
    <property type="entry name" value="TRANSCRIPTIONAL REGULATOR"/>
    <property type="match status" value="1"/>
</dbReference>
<dbReference type="InterPro" id="IPR010057">
    <property type="entry name" value="Transcription_activator_Rgg_C"/>
</dbReference>
<evidence type="ECO:0000259" key="1">
    <source>
        <dbReference type="Pfam" id="PF21259"/>
    </source>
</evidence>